<keyword evidence="3 6" id="KW-0645">Protease</keyword>
<dbReference type="RefSeq" id="WP_068755451.1">
    <property type="nucleotide sequence ID" value="NZ_KQ950181.1"/>
</dbReference>
<keyword evidence="2 6" id="KW-0963">Cytoplasm</keyword>
<dbReference type="EC" id="3.4.21.92" evidence="6"/>
<dbReference type="Proteomes" id="UP000074382">
    <property type="component" value="Unassembled WGS sequence"/>
</dbReference>
<accession>A0A147KMX2</accession>
<dbReference type="OrthoDB" id="9802800at2"/>
<dbReference type="SUPFAM" id="SSF52096">
    <property type="entry name" value="ClpP/crotonase"/>
    <property type="match status" value="1"/>
</dbReference>
<comment type="subunit">
    <text evidence="6">Fourteen ClpP subunits assemble into 2 heptameric rings which stack back to back to give a disk-like structure with a central cavity, resembling the structure of eukaryotic proteasomes.</text>
</comment>
<dbReference type="Pfam" id="PF00574">
    <property type="entry name" value="CLP_protease"/>
    <property type="match status" value="1"/>
</dbReference>
<sequence length="214" mass="22409">MPPILPRQTTVPPAGAALDDQLAARLLNERVVVLGQEVDDAVANRVCAQLLLLAAEDDRRDITLYVNSPGGSAHAGLAVYDTMRFVPNDVATVGLGLAAGVGQLLLCAGASGKRYSLPHTHVVMRRPSGGPGGTALRDGNPAPGGRLLLELTARHTGQSVETVERDSRRDRWFTAEEARDYGMVDHVVAHASALRTAGARGYGFTASASAGRPG</sequence>
<comment type="function">
    <text evidence="6">Cleaves peptides in various proteins in a process that requires ATP hydrolysis. Has a chymotrypsin-like activity. Plays a major role in the degradation of misfolded proteins.</text>
</comment>
<evidence type="ECO:0000256" key="4">
    <source>
        <dbReference type="ARBA" id="ARBA00022801"/>
    </source>
</evidence>
<evidence type="ECO:0000256" key="1">
    <source>
        <dbReference type="ARBA" id="ARBA00007039"/>
    </source>
</evidence>
<evidence type="ECO:0000256" key="5">
    <source>
        <dbReference type="ARBA" id="ARBA00022825"/>
    </source>
</evidence>
<evidence type="ECO:0000313" key="9">
    <source>
        <dbReference type="Proteomes" id="UP000074382"/>
    </source>
</evidence>
<dbReference type="GO" id="GO:0009368">
    <property type="term" value="C:endopeptidase Clp complex"/>
    <property type="evidence" value="ECO:0007669"/>
    <property type="project" value="TreeGrafter"/>
</dbReference>
<dbReference type="InterPro" id="IPR029045">
    <property type="entry name" value="ClpP/crotonase-like_dom_sf"/>
</dbReference>
<dbReference type="GO" id="GO:0051117">
    <property type="term" value="F:ATPase binding"/>
    <property type="evidence" value="ECO:0007669"/>
    <property type="project" value="TreeGrafter"/>
</dbReference>
<dbReference type="HAMAP" id="MF_00444">
    <property type="entry name" value="ClpP"/>
    <property type="match status" value="1"/>
</dbReference>
<dbReference type="GO" id="GO:0006515">
    <property type="term" value="P:protein quality control for misfolded or incompletely synthesized proteins"/>
    <property type="evidence" value="ECO:0007669"/>
    <property type="project" value="TreeGrafter"/>
</dbReference>
<dbReference type="PANTHER" id="PTHR10381:SF70">
    <property type="entry name" value="ATP-DEPENDENT CLP PROTEASE PROTEOLYTIC SUBUNIT"/>
    <property type="match status" value="1"/>
</dbReference>
<dbReference type="EMBL" id="LGEM01000003">
    <property type="protein sequence ID" value="KUP98626.1"/>
    <property type="molecule type" value="Genomic_DNA"/>
</dbReference>
<dbReference type="GO" id="GO:0005737">
    <property type="term" value="C:cytoplasm"/>
    <property type="evidence" value="ECO:0007669"/>
    <property type="project" value="UniProtKB-SubCell"/>
</dbReference>
<dbReference type="Gene3D" id="3.90.226.10">
    <property type="entry name" value="2-enoyl-CoA Hydratase, Chain A, domain 1"/>
    <property type="match status" value="1"/>
</dbReference>
<comment type="similarity">
    <text evidence="1 6 7">Belongs to the peptidase S14 family.</text>
</comment>
<reference evidence="9" key="1">
    <citation type="journal article" date="2017" name="Acta Aliment.">
        <title>Plant polysaccharide degrading enzyme system of Thermpbifida cellulosilytica TB100 revealed by de novo genome project data.</title>
        <authorList>
            <person name="Toth A."/>
            <person name="Baka E."/>
            <person name="Luzics S."/>
            <person name="Bata-Vidacs I."/>
            <person name="Nagy I."/>
            <person name="Balint B."/>
            <person name="Herceg R."/>
            <person name="Olasz F."/>
            <person name="Wilk T."/>
            <person name="Nagy T."/>
            <person name="Kriszt B."/>
            <person name="Nagy I."/>
            <person name="Kukolya J."/>
        </authorList>
    </citation>
    <scope>NUCLEOTIDE SEQUENCE [LARGE SCALE GENOMIC DNA]</scope>
    <source>
        <strain evidence="9">TB100</strain>
    </source>
</reference>
<comment type="subcellular location">
    <subcellularLocation>
        <location evidence="6">Cytoplasm</location>
    </subcellularLocation>
</comment>
<evidence type="ECO:0000256" key="7">
    <source>
        <dbReference type="RuleBase" id="RU003567"/>
    </source>
</evidence>
<organism evidence="8 9">
    <name type="scientific">Thermobifida cellulosilytica TB100</name>
    <dbReference type="NCBI Taxonomy" id="665004"/>
    <lineage>
        <taxon>Bacteria</taxon>
        <taxon>Bacillati</taxon>
        <taxon>Actinomycetota</taxon>
        <taxon>Actinomycetes</taxon>
        <taxon>Streptosporangiales</taxon>
        <taxon>Nocardiopsidaceae</taxon>
        <taxon>Thermobifida</taxon>
    </lineage>
</organism>
<keyword evidence="5 6" id="KW-0720">Serine protease</keyword>
<dbReference type="PATRIC" id="fig|665004.4.peg.1929"/>
<dbReference type="GO" id="GO:0004176">
    <property type="term" value="F:ATP-dependent peptidase activity"/>
    <property type="evidence" value="ECO:0007669"/>
    <property type="project" value="InterPro"/>
</dbReference>
<comment type="caution">
    <text evidence="8">The sequence shown here is derived from an EMBL/GenBank/DDBJ whole genome shotgun (WGS) entry which is preliminary data.</text>
</comment>
<dbReference type="PANTHER" id="PTHR10381">
    <property type="entry name" value="ATP-DEPENDENT CLP PROTEASE PROTEOLYTIC SUBUNIT"/>
    <property type="match status" value="1"/>
</dbReference>
<dbReference type="CDD" id="cd07017">
    <property type="entry name" value="S14_ClpP_2"/>
    <property type="match status" value="1"/>
</dbReference>
<dbReference type="InterPro" id="IPR001907">
    <property type="entry name" value="ClpP"/>
</dbReference>
<protein>
    <recommendedName>
        <fullName evidence="6 7">ATP-dependent Clp protease proteolytic subunit</fullName>
        <ecNumber evidence="6">3.4.21.92</ecNumber>
    </recommendedName>
    <alternativeName>
        <fullName evidence="6">Endopeptidase Clp</fullName>
    </alternativeName>
</protein>
<dbReference type="InterPro" id="IPR023562">
    <property type="entry name" value="ClpP/TepA"/>
</dbReference>
<keyword evidence="4 6" id="KW-0378">Hydrolase</keyword>
<comment type="caution">
    <text evidence="6">Lacks conserved residue(s) required for the propagation of feature annotation.</text>
</comment>
<gene>
    <name evidence="6" type="primary">clpP</name>
    <name evidence="8" type="ORF">AC529_00450</name>
</gene>
<name>A0A147KMX2_THECS</name>
<evidence type="ECO:0000256" key="3">
    <source>
        <dbReference type="ARBA" id="ARBA00022670"/>
    </source>
</evidence>
<dbReference type="AlphaFoldDB" id="A0A147KMX2"/>
<evidence type="ECO:0000256" key="6">
    <source>
        <dbReference type="HAMAP-Rule" id="MF_00444"/>
    </source>
</evidence>
<dbReference type="PRINTS" id="PR00127">
    <property type="entry name" value="CLPPROTEASEP"/>
</dbReference>
<comment type="catalytic activity">
    <reaction evidence="6">
        <text>Hydrolysis of proteins to small peptides in the presence of ATP and magnesium. alpha-casein is the usual test substrate. In the absence of ATP, only oligopeptides shorter than five residues are hydrolyzed (such as succinyl-Leu-Tyr-|-NHMec, and Leu-Tyr-Leu-|-Tyr-Trp, in which cleavage of the -Tyr-|-Leu- and -Tyr-|-Trp bonds also occurs).</text>
        <dbReference type="EC" id="3.4.21.92"/>
    </reaction>
</comment>
<evidence type="ECO:0000256" key="2">
    <source>
        <dbReference type="ARBA" id="ARBA00022490"/>
    </source>
</evidence>
<evidence type="ECO:0000313" key="8">
    <source>
        <dbReference type="EMBL" id="KUP98626.1"/>
    </source>
</evidence>
<proteinExistence type="inferred from homology"/>
<keyword evidence="9" id="KW-1185">Reference proteome</keyword>
<dbReference type="GO" id="GO:0004252">
    <property type="term" value="F:serine-type endopeptidase activity"/>
    <property type="evidence" value="ECO:0007669"/>
    <property type="project" value="UniProtKB-UniRule"/>
</dbReference>
<dbReference type="STRING" id="665004.AC529_00450"/>